<comment type="caution">
    <text evidence="5">The sequence shown here is derived from an EMBL/GenBank/DDBJ whole genome shotgun (WGS) entry which is preliminary data.</text>
</comment>
<dbReference type="InterPro" id="IPR018287">
    <property type="entry name" value="Hap4_TF_heteromerisation"/>
</dbReference>
<dbReference type="OrthoDB" id="5374328at2759"/>
<accession>A0A9P7V9F0</accession>
<organism evidence="5 6">
    <name type="scientific">Scheffersomyces spartinae</name>
    <dbReference type="NCBI Taxonomy" id="45513"/>
    <lineage>
        <taxon>Eukaryota</taxon>
        <taxon>Fungi</taxon>
        <taxon>Dikarya</taxon>
        <taxon>Ascomycota</taxon>
        <taxon>Saccharomycotina</taxon>
        <taxon>Pichiomycetes</taxon>
        <taxon>Debaryomycetaceae</taxon>
        <taxon>Scheffersomyces</taxon>
    </lineage>
</organism>
<feature type="compositionally biased region" description="Low complexity" evidence="3">
    <location>
        <begin position="33"/>
        <end position="55"/>
    </location>
</feature>
<comment type="subcellular location">
    <subcellularLocation>
        <location evidence="1">Nucleus</location>
    </subcellularLocation>
</comment>
<evidence type="ECO:0000313" key="5">
    <source>
        <dbReference type="EMBL" id="KAG7193644.1"/>
    </source>
</evidence>
<dbReference type="GO" id="GO:0090575">
    <property type="term" value="C:RNA polymerase II transcription regulator complex"/>
    <property type="evidence" value="ECO:0007669"/>
    <property type="project" value="TreeGrafter"/>
</dbReference>
<evidence type="ECO:0000256" key="1">
    <source>
        <dbReference type="ARBA" id="ARBA00004123"/>
    </source>
</evidence>
<dbReference type="SMART" id="SM00338">
    <property type="entry name" value="BRLZ"/>
    <property type="match status" value="1"/>
</dbReference>
<protein>
    <recommendedName>
        <fullName evidence="4">BZIP domain-containing protein</fullName>
    </recommendedName>
</protein>
<dbReference type="AlphaFoldDB" id="A0A9P7V9F0"/>
<dbReference type="Proteomes" id="UP000790833">
    <property type="component" value="Unassembled WGS sequence"/>
</dbReference>
<evidence type="ECO:0000256" key="2">
    <source>
        <dbReference type="ARBA" id="ARBA00023242"/>
    </source>
</evidence>
<dbReference type="SUPFAM" id="SSF57959">
    <property type="entry name" value="Leucine zipper domain"/>
    <property type="match status" value="1"/>
</dbReference>
<dbReference type="Gene3D" id="1.20.5.170">
    <property type="match status" value="1"/>
</dbReference>
<feature type="region of interest" description="Disordered" evidence="3">
    <location>
        <begin position="600"/>
        <end position="622"/>
    </location>
</feature>
<feature type="compositionally biased region" description="Low complexity" evidence="3">
    <location>
        <begin position="600"/>
        <end position="618"/>
    </location>
</feature>
<dbReference type="Pfam" id="PF10297">
    <property type="entry name" value="Hap4_Hap_bind"/>
    <property type="match status" value="1"/>
</dbReference>
<dbReference type="InterPro" id="IPR050936">
    <property type="entry name" value="AP-1-like"/>
</dbReference>
<dbReference type="RefSeq" id="XP_043049192.1">
    <property type="nucleotide sequence ID" value="XM_043191180.1"/>
</dbReference>
<feature type="region of interest" description="Disordered" evidence="3">
    <location>
        <begin position="212"/>
        <end position="318"/>
    </location>
</feature>
<feature type="domain" description="BZIP" evidence="4">
    <location>
        <begin position="137"/>
        <end position="177"/>
    </location>
</feature>
<dbReference type="GeneID" id="66113701"/>
<dbReference type="PANTHER" id="PTHR40621:SF7">
    <property type="entry name" value="BZIP DOMAIN-CONTAINING PROTEIN"/>
    <property type="match status" value="1"/>
</dbReference>
<reference evidence="5" key="1">
    <citation type="submission" date="2021-03" db="EMBL/GenBank/DDBJ databases">
        <authorList>
            <person name="Palmer J.M."/>
        </authorList>
    </citation>
    <scope>NUCLEOTIDE SEQUENCE</scope>
    <source>
        <strain evidence="5">ARV_011</strain>
    </source>
</reference>
<feature type="compositionally biased region" description="Polar residues" evidence="3">
    <location>
        <begin position="293"/>
        <end position="314"/>
    </location>
</feature>
<dbReference type="PROSITE" id="PS50217">
    <property type="entry name" value="BZIP"/>
    <property type="match status" value="1"/>
</dbReference>
<feature type="compositionally biased region" description="Polar residues" evidence="3">
    <location>
        <begin position="220"/>
        <end position="239"/>
    </location>
</feature>
<feature type="compositionally biased region" description="Polar residues" evidence="3">
    <location>
        <begin position="82"/>
        <end position="92"/>
    </location>
</feature>
<evidence type="ECO:0000256" key="3">
    <source>
        <dbReference type="SAM" id="MobiDB-lite"/>
    </source>
</evidence>
<dbReference type="GO" id="GO:0001228">
    <property type="term" value="F:DNA-binding transcription activator activity, RNA polymerase II-specific"/>
    <property type="evidence" value="ECO:0007669"/>
    <property type="project" value="TreeGrafter"/>
</dbReference>
<proteinExistence type="predicted"/>
<evidence type="ECO:0000259" key="4">
    <source>
        <dbReference type="PROSITE" id="PS50217"/>
    </source>
</evidence>
<evidence type="ECO:0000313" key="6">
    <source>
        <dbReference type="Proteomes" id="UP000790833"/>
    </source>
</evidence>
<name>A0A9P7V9F0_9ASCO</name>
<feature type="compositionally biased region" description="Low complexity" evidence="3">
    <location>
        <begin position="104"/>
        <end position="120"/>
    </location>
</feature>
<gene>
    <name evidence="5" type="ORF">KQ657_000327</name>
</gene>
<sequence>MAVNSISIVPRSGPALAPSPPAPLHLQGRTLILKPQQQQQQQQHQQKPHPQLQKQLQHKPKPNSQLKHDQQQQRNQIHHSVAKSSPPSTGSSPIDMASPVAQVSISAGSSSSSLKIGTSKDWVLPPRPKPGRKPAVDTPVSKRKAQNRAAQRAFRERRANRVQELEQKLSEVEKENELKELGFINTITKLQAENKYLKRSLEQLRLDVDALSSNKRKNPHNSPSPGGFSRSTSSKSTPIALNGCTPPQPANSPNSDLLSIRPIAPSFPKHNSHASTASTSSSAGADLRGGSYAIQQVSPAPSMDSPTHAMNSTTNDDDKSCGICTRDDCLCEEVGLKEVDPDRASVKLEEQLKTFKPMAAVSLRRKRDIGTVQEFDFTSKFSTRKPMPDLKKLRLASNFTNESTGTFRLSNGNDDSLTSLTALKKMDFDENSPVENCGFCSDDTPCVCREAAQEAARLNQDMSTTTTPVSDPMDTLSSNALPPLQIKSNQIQFRKTSLPVMHPGPSVEIQSISNLTPGAVPIVVTPTQRSTTVILGSEQEQTNGCTGNPGTCRQCQTDPMSTLFCTTVASKAKNGTSETEELDEDVNEDDVMEPVITADDSNATTAPTPPNTVTTPTALGTPVSAPGLLPHISRHNSISMNISSSRTEPLPIGRSMSRPGPGIFIPCSDAYKTLSRHEKFNSMDFGTLVGKLTTRGMQVDASSVAKVLRELDKKVFN</sequence>
<feature type="region of interest" description="Disordered" evidence="3">
    <location>
        <begin position="1"/>
        <end position="147"/>
    </location>
</feature>
<dbReference type="PANTHER" id="PTHR40621">
    <property type="entry name" value="TRANSCRIPTION FACTOR KAPC-RELATED"/>
    <property type="match status" value="1"/>
</dbReference>
<dbReference type="EMBL" id="JAHMUF010000010">
    <property type="protein sequence ID" value="KAG7193644.1"/>
    <property type="molecule type" value="Genomic_DNA"/>
</dbReference>
<dbReference type="PROSITE" id="PS00036">
    <property type="entry name" value="BZIP_BASIC"/>
    <property type="match status" value="1"/>
</dbReference>
<dbReference type="InterPro" id="IPR004827">
    <property type="entry name" value="bZIP"/>
</dbReference>
<keyword evidence="2" id="KW-0539">Nucleus</keyword>
<feature type="compositionally biased region" description="Low complexity" evidence="3">
    <location>
        <begin position="273"/>
        <end position="285"/>
    </location>
</feature>
<keyword evidence="6" id="KW-1185">Reference proteome</keyword>
<dbReference type="InterPro" id="IPR046347">
    <property type="entry name" value="bZIP_sf"/>
</dbReference>
<dbReference type="GO" id="GO:0000976">
    <property type="term" value="F:transcription cis-regulatory region binding"/>
    <property type="evidence" value="ECO:0007669"/>
    <property type="project" value="InterPro"/>
</dbReference>
<dbReference type="CDD" id="cd14688">
    <property type="entry name" value="bZIP_YAP"/>
    <property type="match status" value="1"/>
</dbReference>